<sequence length="189" mass="21238">MKYMRMNAQLLQGLCSDGIWKYVLLWSFQGNRHHGILTWGDVYVDKVITEIKGDLYDSPIDSKNQIVMSTLYNNDQYQSYPLCPIEAALLSMSSHTYSLGEELIGKVALTGQHCWISSYEFSSTFMYKDMVSATLFFTSVSRGLATSVCSRYQDNSVCTSGSSWGSSTGLFRFGSRKFNISGTHQGFVL</sequence>
<dbReference type="GO" id="GO:0003700">
    <property type="term" value="F:DNA-binding transcription factor activity"/>
    <property type="evidence" value="ECO:0007669"/>
    <property type="project" value="InterPro"/>
</dbReference>
<dbReference type="PANTHER" id="PTHR46196:SF3">
    <property type="entry name" value="TRANSCRIPTION FACTOR LHW-LIKE ISOFORM X1"/>
    <property type="match status" value="1"/>
</dbReference>
<gene>
    <name evidence="4" type="ordered locus">Os07g0101300</name>
    <name evidence="4" type="ORF">OSNPB_070101300</name>
</gene>
<dbReference type="PaxDb" id="39947-A0A0P0X1N4"/>
<dbReference type="InterPro" id="IPR025610">
    <property type="entry name" value="MYC/MYB_N"/>
</dbReference>
<keyword evidence="1" id="KW-0805">Transcription regulation</keyword>
<evidence type="ECO:0000256" key="1">
    <source>
        <dbReference type="ARBA" id="ARBA00023015"/>
    </source>
</evidence>
<reference evidence="4 5" key="2">
    <citation type="journal article" date="2013" name="Plant Cell Physiol.">
        <title>Rice Annotation Project Database (RAP-DB): an integrative and interactive database for rice genomics.</title>
        <authorList>
            <person name="Sakai H."/>
            <person name="Lee S.S."/>
            <person name="Tanaka T."/>
            <person name="Numa H."/>
            <person name="Kim J."/>
            <person name="Kawahara Y."/>
            <person name="Wakimoto H."/>
            <person name="Yang C.C."/>
            <person name="Iwamoto M."/>
            <person name="Abe T."/>
            <person name="Yamada Y."/>
            <person name="Muto A."/>
            <person name="Inokuchi H."/>
            <person name="Ikemura T."/>
            <person name="Matsumoto T."/>
            <person name="Sasaki T."/>
            <person name="Itoh T."/>
        </authorList>
    </citation>
    <scope>NUCLEOTIDE SEQUENCE [LARGE SCALE GENOMIC DNA]</scope>
    <source>
        <strain evidence="5">cv. Nipponbare</strain>
    </source>
</reference>
<protein>
    <submittedName>
        <fullName evidence="4">Os07g0101300 protein</fullName>
    </submittedName>
</protein>
<organism evidence="4 5">
    <name type="scientific">Oryza sativa subsp. japonica</name>
    <name type="common">Rice</name>
    <dbReference type="NCBI Taxonomy" id="39947"/>
    <lineage>
        <taxon>Eukaryota</taxon>
        <taxon>Viridiplantae</taxon>
        <taxon>Streptophyta</taxon>
        <taxon>Embryophyta</taxon>
        <taxon>Tracheophyta</taxon>
        <taxon>Spermatophyta</taxon>
        <taxon>Magnoliopsida</taxon>
        <taxon>Liliopsida</taxon>
        <taxon>Poales</taxon>
        <taxon>Poaceae</taxon>
        <taxon>BOP clade</taxon>
        <taxon>Oryzoideae</taxon>
        <taxon>Oryzeae</taxon>
        <taxon>Oryzinae</taxon>
        <taxon>Oryza</taxon>
        <taxon>Oryza sativa</taxon>
    </lineage>
</organism>
<proteinExistence type="predicted"/>
<name>A0A0P0X1N4_ORYSJ</name>
<evidence type="ECO:0000313" key="5">
    <source>
        <dbReference type="Proteomes" id="UP000059680"/>
    </source>
</evidence>
<dbReference type="AlphaFoldDB" id="A0A0P0X1N4"/>
<dbReference type="Gramene" id="Os07t0101300-01">
    <property type="protein sequence ID" value="Os07t0101300-01"/>
    <property type="gene ID" value="Os07g0101300"/>
</dbReference>
<evidence type="ECO:0000256" key="2">
    <source>
        <dbReference type="ARBA" id="ARBA00023163"/>
    </source>
</evidence>
<reference evidence="5" key="1">
    <citation type="journal article" date="2005" name="Nature">
        <title>The map-based sequence of the rice genome.</title>
        <authorList>
            <consortium name="International rice genome sequencing project (IRGSP)"/>
            <person name="Matsumoto T."/>
            <person name="Wu J."/>
            <person name="Kanamori H."/>
            <person name="Katayose Y."/>
            <person name="Fujisawa M."/>
            <person name="Namiki N."/>
            <person name="Mizuno H."/>
            <person name="Yamamoto K."/>
            <person name="Antonio B.A."/>
            <person name="Baba T."/>
            <person name="Sakata K."/>
            <person name="Nagamura Y."/>
            <person name="Aoki H."/>
            <person name="Arikawa K."/>
            <person name="Arita K."/>
            <person name="Bito T."/>
            <person name="Chiden Y."/>
            <person name="Fujitsuka N."/>
            <person name="Fukunaka R."/>
            <person name="Hamada M."/>
            <person name="Harada C."/>
            <person name="Hayashi A."/>
            <person name="Hijishita S."/>
            <person name="Honda M."/>
            <person name="Hosokawa S."/>
            <person name="Ichikawa Y."/>
            <person name="Idonuma A."/>
            <person name="Iijima M."/>
            <person name="Ikeda M."/>
            <person name="Ikeno M."/>
            <person name="Ito K."/>
            <person name="Ito S."/>
            <person name="Ito T."/>
            <person name="Ito Y."/>
            <person name="Ito Y."/>
            <person name="Iwabuchi A."/>
            <person name="Kamiya K."/>
            <person name="Karasawa W."/>
            <person name="Kurita K."/>
            <person name="Katagiri S."/>
            <person name="Kikuta A."/>
            <person name="Kobayashi H."/>
            <person name="Kobayashi N."/>
            <person name="Machita K."/>
            <person name="Maehara T."/>
            <person name="Masukawa M."/>
            <person name="Mizubayashi T."/>
            <person name="Mukai Y."/>
            <person name="Nagasaki H."/>
            <person name="Nagata Y."/>
            <person name="Naito S."/>
            <person name="Nakashima M."/>
            <person name="Nakama Y."/>
            <person name="Nakamichi Y."/>
            <person name="Nakamura M."/>
            <person name="Meguro A."/>
            <person name="Negishi M."/>
            <person name="Ohta I."/>
            <person name="Ohta T."/>
            <person name="Okamoto M."/>
            <person name="Ono N."/>
            <person name="Saji S."/>
            <person name="Sakaguchi M."/>
            <person name="Sakai K."/>
            <person name="Shibata M."/>
            <person name="Shimokawa T."/>
            <person name="Song J."/>
            <person name="Takazaki Y."/>
            <person name="Terasawa K."/>
            <person name="Tsugane M."/>
            <person name="Tsuji K."/>
            <person name="Ueda S."/>
            <person name="Waki K."/>
            <person name="Yamagata H."/>
            <person name="Yamamoto M."/>
            <person name="Yamamoto S."/>
            <person name="Yamane H."/>
            <person name="Yoshiki S."/>
            <person name="Yoshihara R."/>
            <person name="Yukawa K."/>
            <person name="Zhong H."/>
            <person name="Yano M."/>
            <person name="Yuan Q."/>
            <person name="Ouyang S."/>
            <person name="Liu J."/>
            <person name="Jones K.M."/>
            <person name="Gansberger K."/>
            <person name="Moffat K."/>
            <person name="Hill J."/>
            <person name="Bera J."/>
            <person name="Fadrosh D."/>
            <person name="Jin S."/>
            <person name="Johri S."/>
            <person name="Kim M."/>
            <person name="Overton L."/>
            <person name="Reardon M."/>
            <person name="Tsitrin T."/>
            <person name="Vuong H."/>
            <person name="Weaver B."/>
            <person name="Ciecko A."/>
            <person name="Tallon L."/>
            <person name="Jackson J."/>
            <person name="Pai G."/>
            <person name="Aken S.V."/>
            <person name="Utterback T."/>
            <person name="Reidmuller S."/>
            <person name="Feldblyum T."/>
            <person name="Hsiao J."/>
            <person name="Zismann V."/>
            <person name="Iobst S."/>
            <person name="de Vazeille A.R."/>
            <person name="Buell C.R."/>
            <person name="Ying K."/>
            <person name="Li Y."/>
            <person name="Lu T."/>
            <person name="Huang Y."/>
            <person name="Zhao Q."/>
            <person name="Feng Q."/>
            <person name="Zhang L."/>
            <person name="Zhu J."/>
            <person name="Weng Q."/>
            <person name="Mu J."/>
            <person name="Lu Y."/>
            <person name="Fan D."/>
            <person name="Liu Y."/>
            <person name="Guan J."/>
            <person name="Zhang Y."/>
            <person name="Yu S."/>
            <person name="Liu X."/>
            <person name="Zhang Y."/>
            <person name="Hong G."/>
            <person name="Han B."/>
            <person name="Choisne N."/>
            <person name="Demange N."/>
            <person name="Orjeda G."/>
            <person name="Samain S."/>
            <person name="Cattolico L."/>
            <person name="Pelletier E."/>
            <person name="Couloux A."/>
            <person name="Segurens B."/>
            <person name="Wincker P."/>
            <person name="D'Hont A."/>
            <person name="Scarpelli C."/>
            <person name="Weissenbach J."/>
            <person name="Salanoubat M."/>
            <person name="Quetier F."/>
            <person name="Yu Y."/>
            <person name="Kim H.R."/>
            <person name="Rambo T."/>
            <person name="Currie J."/>
            <person name="Collura K."/>
            <person name="Luo M."/>
            <person name="Yang T."/>
            <person name="Ammiraju J.S.S."/>
            <person name="Engler F."/>
            <person name="Soderlund C."/>
            <person name="Wing R.A."/>
            <person name="Palmer L.E."/>
            <person name="de la Bastide M."/>
            <person name="Spiegel L."/>
            <person name="Nascimento L."/>
            <person name="Zutavern T."/>
            <person name="O'Shaughnessy A."/>
            <person name="Dike S."/>
            <person name="Dedhia N."/>
            <person name="Preston R."/>
            <person name="Balija V."/>
            <person name="McCombie W.R."/>
            <person name="Chow T."/>
            <person name="Chen H."/>
            <person name="Chung M."/>
            <person name="Chen C."/>
            <person name="Shaw J."/>
            <person name="Wu H."/>
            <person name="Hsiao K."/>
            <person name="Chao Y."/>
            <person name="Chu M."/>
            <person name="Cheng C."/>
            <person name="Hour A."/>
            <person name="Lee P."/>
            <person name="Lin S."/>
            <person name="Lin Y."/>
            <person name="Liou J."/>
            <person name="Liu S."/>
            <person name="Hsing Y."/>
            <person name="Raghuvanshi S."/>
            <person name="Mohanty A."/>
            <person name="Bharti A.K."/>
            <person name="Gaur A."/>
            <person name="Gupta V."/>
            <person name="Kumar D."/>
            <person name="Ravi V."/>
            <person name="Vij S."/>
            <person name="Kapur A."/>
            <person name="Khurana P."/>
            <person name="Khurana P."/>
            <person name="Khurana J.P."/>
            <person name="Tyagi A.K."/>
            <person name="Gaikwad K."/>
            <person name="Singh A."/>
            <person name="Dalal V."/>
            <person name="Srivastava S."/>
            <person name="Dixit A."/>
            <person name="Pal A.K."/>
            <person name="Ghazi I.A."/>
            <person name="Yadav M."/>
            <person name="Pandit A."/>
            <person name="Bhargava A."/>
            <person name="Sureshbabu K."/>
            <person name="Batra K."/>
            <person name="Sharma T.R."/>
            <person name="Mohapatra T."/>
            <person name="Singh N.K."/>
            <person name="Messing J."/>
            <person name="Nelson A.B."/>
            <person name="Fuks G."/>
            <person name="Kavchok S."/>
            <person name="Keizer G."/>
            <person name="Linton E."/>
            <person name="Llaca V."/>
            <person name="Song R."/>
            <person name="Tanyolac B."/>
            <person name="Young S."/>
            <person name="Ho-Il K."/>
            <person name="Hahn J.H."/>
            <person name="Sangsakoo G."/>
            <person name="Vanavichit A."/>
            <person name="de Mattos Luiz.A.T."/>
            <person name="Zimmer P.D."/>
            <person name="Malone G."/>
            <person name="Dellagostin O."/>
            <person name="de Oliveira A.C."/>
            <person name="Bevan M."/>
            <person name="Bancroft I."/>
            <person name="Minx P."/>
            <person name="Cordum H."/>
            <person name="Wilson R."/>
            <person name="Cheng Z."/>
            <person name="Jin W."/>
            <person name="Jiang J."/>
            <person name="Leong S.A."/>
            <person name="Iwama H."/>
            <person name="Gojobori T."/>
            <person name="Itoh T."/>
            <person name="Niimura Y."/>
            <person name="Fujii Y."/>
            <person name="Habara T."/>
            <person name="Sakai H."/>
            <person name="Sato Y."/>
            <person name="Wilson G."/>
            <person name="Kumar K."/>
            <person name="McCouch S."/>
            <person name="Juretic N."/>
            <person name="Hoen D."/>
            <person name="Wright S."/>
            <person name="Bruskiewich R."/>
            <person name="Bureau T."/>
            <person name="Miyao A."/>
            <person name="Hirochika H."/>
            <person name="Nishikawa T."/>
            <person name="Kadowaki K."/>
            <person name="Sugiura M."/>
            <person name="Burr B."/>
            <person name="Sasaki T."/>
        </authorList>
    </citation>
    <scope>NUCLEOTIDE SEQUENCE [LARGE SCALE GENOMIC DNA]</scope>
    <source>
        <strain evidence="5">cv. Nipponbare</strain>
    </source>
</reference>
<feature type="domain" description="Transcription factor MYC/MYB N-terminal" evidence="3">
    <location>
        <begin position="9"/>
        <end position="149"/>
    </location>
</feature>
<accession>A0A0P0X1N4</accession>
<dbReference type="OMA" id="SGTHQGF"/>
<dbReference type="Proteomes" id="UP000059680">
    <property type="component" value="Chromosome 7"/>
</dbReference>
<dbReference type="InParanoid" id="A0A0P0X1N4"/>
<dbReference type="Pfam" id="PF14215">
    <property type="entry name" value="bHLH-MYC_N"/>
    <property type="match status" value="1"/>
</dbReference>
<keyword evidence="5" id="KW-1185">Reference proteome</keyword>
<evidence type="ECO:0000259" key="3">
    <source>
        <dbReference type="Pfam" id="PF14215"/>
    </source>
</evidence>
<evidence type="ECO:0000313" key="4">
    <source>
        <dbReference type="EMBL" id="BAS99679.1"/>
    </source>
</evidence>
<dbReference type="PANTHER" id="PTHR46196">
    <property type="entry name" value="TRANSCRIPTION FACTOR BHLH155-LIKE ISOFORM X1-RELATED"/>
    <property type="match status" value="1"/>
</dbReference>
<keyword evidence="2" id="KW-0804">Transcription</keyword>
<dbReference type="EMBL" id="AP014963">
    <property type="protein sequence ID" value="BAS99679.1"/>
    <property type="molecule type" value="Genomic_DNA"/>
</dbReference>
<dbReference type="InterPro" id="IPR043561">
    <property type="entry name" value="LHW-like"/>
</dbReference>
<reference evidence="4 5" key="3">
    <citation type="journal article" date="2013" name="Rice">
        <title>Improvement of the Oryza sativa Nipponbare reference genome using next generation sequence and optical map data.</title>
        <authorList>
            <person name="Kawahara Y."/>
            <person name="de la Bastide M."/>
            <person name="Hamilton J.P."/>
            <person name="Kanamori H."/>
            <person name="McCombie W.R."/>
            <person name="Ouyang S."/>
            <person name="Schwartz D.C."/>
            <person name="Tanaka T."/>
            <person name="Wu J."/>
            <person name="Zhou S."/>
            <person name="Childs K.L."/>
            <person name="Davidson R.M."/>
            <person name="Lin H."/>
            <person name="Quesada-Ocampo L."/>
            <person name="Vaillancourt B."/>
            <person name="Sakai H."/>
            <person name="Lee S.S."/>
            <person name="Kim J."/>
            <person name="Numa H."/>
            <person name="Itoh T."/>
            <person name="Buell C.R."/>
            <person name="Matsumoto T."/>
        </authorList>
    </citation>
    <scope>NUCLEOTIDE SEQUENCE [LARGE SCALE GENOMIC DNA]</scope>
    <source>
        <strain evidence="5">cv. Nipponbare</strain>
    </source>
</reference>
<dbReference type="STRING" id="39947.A0A0P0X1N4"/>
<dbReference type="FunCoup" id="A0A0P0X1N4">
    <property type="interactions" value="21"/>
</dbReference>